<keyword evidence="2" id="KW-1185">Reference proteome</keyword>
<evidence type="ECO:0000313" key="1">
    <source>
        <dbReference type="EMBL" id="KAJ8886148.1"/>
    </source>
</evidence>
<dbReference type="Proteomes" id="UP001159363">
    <property type="component" value="Chromosome X"/>
</dbReference>
<accession>A0ABQ9HQG0</accession>
<organism evidence="1 2">
    <name type="scientific">Dryococelus australis</name>
    <dbReference type="NCBI Taxonomy" id="614101"/>
    <lineage>
        <taxon>Eukaryota</taxon>
        <taxon>Metazoa</taxon>
        <taxon>Ecdysozoa</taxon>
        <taxon>Arthropoda</taxon>
        <taxon>Hexapoda</taxon>
        <taxon>Insecta</taxon>
        <taxon>Pterygota</taxon>
        <taxon>Neoptera</taxon>
        <taxon>Polyneoptera</taxon>
        <taxon>Phasmatodea</taxon>
        <taxon>Verophasmatodea</taxon>
        <taxon>Anareolatae</taxon>
        <taxon>Phasmatidae</taxon>
        <taxon>Eurycanthinae</taxon>
        <taxon>Dryococelus</taxon>
    </lineage>
</organism>
<proteinExistence type="predicted"/>
<reference evidence="1 2" key="1">
    <citation type="submission" date="2023-02" db="EMBL/GenBank/DDBJ databases">
        <title>LHISI_Scaffold_Assembly.</title>
        <authorList>
            <person name="Stuart O.P."/>
            <person name="Cleave R."/>
            <person name="Magrath M.J.L."/>
            <person name="Mikheyev A.S."/>
        </authorList>
    </citation>
    <scope>NUCLEOTIDE SEQUENCE [LARGE SCALE GENOMIC DNA]</scope>
    <source>
        <strain evidence="1">Daus_M_001</strain>
        <tissue evidence="1">Leg muscle</tissue>
    </source>
</reference>
<name>A0ABQ9HQG0_9NEOP</name>
<sequence length="124" mass="13429">MQTGELNSNSRSIVGEVSEHAETTNQGSSESGYIGVMENVVMLGAQVNVITVDLVSKLRVNVLPTTVKLENYCGNPIAVVGKCYCKCTLKSGRSGMVDFQVVTNTKNTPSTWFTYNKNVCVCQL</sequence>
<comment type="caution">
    <text evidence="1">The sequence shown here is derived from an EMBL/GenBank/DDBJ whole genome shotgun (WGS) entry which is preliminary data.</text>
</comment>
<dbReference type="EMBL" id="JARBHB010000004">
    <property type="protein sequence ID" value="KAJ8886148.1"/>
    <property type="molecule type" value="Genomic_DNA"/>
</dbReference>
<protein>
    <submittedName>
        <fullName evidence="1">Uncharacterized protein</fullName>
    </submittedName>
</protein>
<evidence type="ECO:0000313" key="2">
    <source>
        <dbReference type="Proteomes" id="UP001159363"/>
    </source>
</evidence>
<gene>
    <name evidence="1" type="ORF">PR048_012357</name>
</gene>